<dbReference type="Proteomes" id="UP000887159">
    <property type="component" value="Unassembled WGS sequence"/>
</dbReference>
<gene>
    <name evidence="1" type="ORF">TNCV_2494631</name>
</gene>
<protein>
    <submittedName>
        <fullName evidence="1">Uncharacterized protein</fullName>
    </submittedName>
</protein>
<sequence>MDVYGYGDNLMNPWALHANKGLFKLVRALGWSSCAVEQFHSDASLEAVDQRALNNSRNWQWTTEGDVSVQ</sequence>
<organism evidence="1 2">
    <name type="scientific">Trichonephila clavipes</name>
    <name type="common">Golden silk orbweaver</name>
    <name type="synonym">Nephila clavipes</name>
    <dbReference type="NCBI Taxonomy" id="2585209"/>
    <lineage>
        <taxon>Eukaryota</taxon>
        <taxon>Metazoa</taxon>
        <taxon>Ecdysozoa</taxon>
        <taxon>Arthropoda</taxon>
        <taxon>Chelicerata</taxon>
        <taxon>Arachnida</taxon>
        <taxon>Araneae</taxon>
        <taxon>Araneomorphae</taxon>
        <taxon>Entelegynae</taxon>
        <taxon>Araneoidea</taxon>
        <taxon>Nephilidae</taxon>
        <taxon>Trichonephila</taxon>
    </lineage>
</organism>
<comment type="caution">
    <text evidence="1">The sequence shown here is derived from an EMBL/GenBank/DDBJ whole genome shotgun (WGS) entry which is preliminary data.</text>
</comment>
<dbReference type="EMBL" id="BMAU01021206">
    <property type="protein sequence ID" value="GFX99282.1"/>
    <property type="molecule type" value="Genomic_DNA"/>
</dbReference>
<reference evidence="1" key="1">
    <citation type="submission" date="2020-08" db="EMBL/GenBank/DDBJ databases">
        <title>Multicomponent nature underlies the extraordinary mechanical properties of spider dragline silk.</title>
        <authorList>
            <person name="Kono N."/>
            <person name="Nakamura H."/>
            <person name="Mori M."/>
            <person name="Yoshida Y."/>
            <person name="Ohtoshi R."/>
            <person name="Malay A.D."/>
            <person name="Moran D.A.P."/>
            <person name="Tomita M."/>
            <person name="Numata K."/>
            <person name="Arakawa K."/>
        </authorList>
    </citation>
    <scope>NUCLEOTIDE SEQUENCE</scope>
</reference>
<proteinExistence type="predicted"/>
<name>A0A8X6S2C8_TRICX</name>
<keyword evidence="2" id="KW-1185">Reference proteome</keyword>
<evidence type="ECO:0000313" key="2">
    <source>
        <dbReference type="Proteomes" id="UP000887159"/>
    </source>
</evidence>
<dbReference type="AlphaFoldDB" id="A0A8X6S2C8"/>
<evidence type="ECO:0000313" key="1">
    <source>
        <dbReference type="EMBL" id="GFX99282.1"/>
    </source>
</evidence>
<accession>A0A8X6S2C8</accession>